<dbReference type="InterPro" id="IPR021660">
    <property type="entry name" value="DUF3253"/>
</dbReference>
<dbReference type="InterPro" id="IPR036388">
    <property type="entry name" value="WH-like_DNA-bd_sf"/>
</dbReference>
<gene>
    <name evidence="1" type="ORF">JAO74_09355</name>
</gene>
<comment type="caution">
    <text evidence="1">The sequence shown here is derived from an EMBL/GenBank/DDBJ whole genome shotgun (WGS) entry which is preliminary data.</text>
</comment>
<dbReference type="Gene3D" id="1.10.10.10">
    <property type="entry name" value="Winged helix-like DNA-binding domain superfamily/Winged helix DNA-binding domain"/>
    <property type="match status" value="1"/>
</dbReference>
<keyword evidence="2" id="KW-1185">Reference proteome</keyword>
<sequence length="88" mass="9145">MDARSLTLALLAARAPGATICPSEVARALATASEAGTTATDWRDAMPIVHAAVDRLVAEGLVRLSWKGDALDTRAGPYRIGRGSSTPK</sequence>
<dbReference type="Proteomes" id="UP000640426">
    <property type="component" value="Unassembled WGS sequence"/>
</dbReference>
<protein>
    <submittedName>
        <fullName evidence="1">DUF3253 domain-containing protein</fullName>
    </submittedName>
</protein>
<dbReference type="RefSeq" id="WP_199037275.1">
    <property type="nucleotide sequence ID" value="NZ_JAELXS010000004.1"/>
</dbReference>
<reference evidence="2" key="1">
    <citation type="submission" date="2020-12" db="EMBL/GenBank/DDBJ databases">
        <title>Hymenobacter sp.</title>
        <authorList>
            <person name="Kim M.K."/>
        </authorList>
    </citation>
    <scope>NUCLEOTIDE SEQUENCE [LARGE SCALE GENOMIC DNA]</scope>
    <source>
        <strain evidence="2">BT553</strain>
    </source>
</reference>
<dbReference type="SUPFAM" id="SSF46785">
    <property type="entry name" value="Winged helix' DNA-binding domain"/>
    <property type="match status" value="1"/>
</dbReference>
<name>A0ABS0XPM8_9SPHN</name>
<proteinExistence type="predicted"/>
<evidence type="ECO:0000313" key="1">
    <source>
        <dbReference type="EMBL" id="MBJ6121996.1"/>
    </source>
</evidence>
<accession>A0ABS0XPM8</accession>
<dbReference type="EMBL" id="JAELXS010000004">
    <property type="protein sequence ID" value="MBJ6121996.1"/>
    <property type="molecule type" value="Genomic_DNA"/>
</dbReference>
<evidence type="ECO:0000313" key="2">
    <source>
        <dbReference type="Proteomes" id="UP000640426"/>
    </source>
</evidence>
<dbReference type="Pfam" id="PF11625">
    <property type="entry name" value="DUF3253"/>
    <property type="match status" value="1"/>
</dbReference>
<dbReference type="InterPro" id="IPR036390">
    <property type="entry name" value="WH_DNA-bd_sf"/>
</dbReference>
<organism evidence="1 2">
    <name type="scientific">Sphingomonas mollis</name>
    <dbReference type="NCBI Taxonomy" id="2795726"/>
    <lineage>
        <taxon>Bacteria</taxon>
        <taxon>Pseudomonadati</taxon>
        <taxon>Pseudomonadota</taxon>
        <taxon>Alphaproteobacteria</taxon>
        <taxon>Sphingomonadales</taxon>
        <taxon>Sphingomonadaceae</taxon>
        <taxon>Sphingomonas</taxon>
    </lineage>
</organism>